<evidence type="ECO:0000256" key="4">
    <source>
        <dbReference type="ARBA" id="ARBA00022729"/>
    </source>
</evidence>
<dbReference type="InterPro" id="IPR035874">
    <property type="entry name" value="IDS"/>
</dbReference>
<evidence type="ECO:0000313" key="9">
    <source>
        <dbReference type="EMBL" id="MBK1789941.1"/>
    </source>
</evidence>
<evidence type="ECO:0000256" key="6">
    <source>
        <dbReference type="ARBA" id="ARBA00022837"/>
    </source>
</evidence>
<dbReference type="Proteomes" id="UP000624703">
    <property type="component" value="Unassembled WGS sequence"/>
</dbReference>
<gene>
    <name evidence="9" type="ORF">JIN82_02095</name>
</gene>
<comment type="caution">
    <text evidence="9">The sequence shown here is derived from an EMBL/GenBank/DDBJ whole genome shotgun (WGS) entry which is preliminary data.</text>
</comment>
<dbReference type="Pfam" id="PF00884">
    <property type="entry name" value="Sulfatase"/>
    <property type="match status" value="1"/>
</dbReference>
<evidence type="ECO:0000313" key="10">
    <source>
        <dbReference type="Proteomes" id="UP000624703"/>
    </source>
</evidence>
<dbReference type="Gene3D" id="3.40.720.10">
    <property type="entry name" value="Alkaline Phosphatase, subunit A"/>
    <property type="match status" value="1"/>
</dbReference>
<dbReference type="SUPFAM" id="SSF53649">
    <property type="entry name" value="Alkaline phosphatase-like"/>
    <property type="match status" value="1"/>
</dbReference>
<comment type="similarity">
    <text evidence="2">Belongs to the sulfatase family.</text>
</comment>
<keyword evidence="5" id="KW-0378">Hydrolase</keyword>
<dbReference type="AlphaFoldDB" id="A0A8J7SHP3"/>
<dbReference type="CDD" id="cd16030">
    <property type="entry name" value="iduronate-2-sulfatase"/>
    <property type="match status" value="1"/>
</dbReference>
<dbReference type="InterPro" id="IPR017850">
    <property type="entry name" value="Alkaline_phosphatase_core_sf"/>
</dbReference>
<protein>
    <submittedName>
        <fullName evidence="9">Sulfatase</fullName>
    </submittedName>
</protein>
<dbReference type="RefSeq" id="WP_200309976.1">
    <property type="nucleotide sequence ID" value="NZ_JAENIM010000009.1"/>
</dbReference>
<evidence type="ECO:0000256" key="1">
    <source>
        <dbReference type="ARBA" id="ARBA00001913"/>
    </source>
</evidence>
<organism evidence="9 10">
    <name type="scientific">Persicirhabdus sediminis</name>
    <dbReference type="NCBI Taxonomy" id="454144"/>
    <lineage>
        <taxon>Bacteria</taxon>
        <taxon>Pseudomonadati</taxon>
        <taxon>Verrucomicrobiota</taxon>
        <taxon>Verrucomicrobiia</taxon>
        <taxon>Verrucomicrobiales</taxon>
        <taxon>Verrucomicrobiaceae</taxon>
        <taxon>Persicirhabdus</taxon>
    </lineage>
</organism>
<evidence type="ECO:0000259" key="8">
    <source>
        <dbReference type="Pfam" id="PF00884"/>
    </source>
</evidence>
<keyword evidence="6" id="KW-0106">Calcium</keyword>
<dbReference type="GO" id="GO:0004423">
    <property type="term" value="F:iduronate-2-sulfatase activity"/>
    <property type="evidence" value="ECO:0007669"/>
    <property type="project" value="InterPro"/>
</dbReference>
<keyword evidence="3" id="KW-0479">Metal-binding</keyword>
<reference evidence="9" key="1">
    <citation type="submission" date="2021-01" db="EMBL/GenBank/DDBJ databases">
        <title>Modified the classification status of verrucomicrobia.</title>
        <authorList>
            <person name="Feng X."/>
        </authorList>
    </citation>
    <scope>NUCLEOTIDE SEQUENCE</scope>
    <source>
        <strain evidence="9">_KCTC 22039</strain>
    </source>
</reference>
<dbReference type="GO" id="GO:0046872">
    <property type="term" value="F:metal ion binding"/>
    <property type="evidence" value="ECO:0007669"/>
    <property type="project" value="UniProtKB-KW"/>
</dbReference>
<evidence type="ECO:0000256" key="5">
    <source>
        <dbReference type="ARBA" id="ARBA00022801"/>
    </source>
</evidence>
<feature type="signal peptide" evidence="7">
    <location>
        <begin position="1"/>
        <end position="21"/>
    </location>
</feature>
<name>A0A8J7SHP3_9BACT</name>
<dbReference type="PANTHER" id="PTHR45953:SF1">
    <property type="entry name" value="IDURONATE 2-SULFATASE"/>
    <property type="match status" value="1"/>
</dbReference>
<feature type="chain" id="PRO_5035222301" evidence="7">
    <location>
        <begin position="22"/>
        <end position="492"/>
    </location>
</feature>
<evidence type="ECO:0000256" key="7">
    <source>
        <dbReference type="SAM" id="SignalP"/>
    </source>
</evidence>
<dbReference type="GO" id="GO:0005737">
    <property type="term" value="C:cytoplasm"/>
    <property type="evidence" value="ECO:0007669"/>
    <property type="project" value="TreeGrafter"/>
</dbReference>
<comment type="cofactor">
    <cofactor evidence="1">
        <name>Ca(2+)</name>
        <dbReference type="ChEBI" id="CHEBI:29108"/>
    </cofactor>
</comment>
<accession>A0A8J7SHP3</accession>
<evidence type="ECO:0000256" key="3">
    <source>
        <dbReference type="ARBA" id="ARBA00022723"/>
    </source>
</evidence>
<dbReference type="InterPro" id="IPR000917">
    <property type="entry name" value="Sulfatase_N"/>
</dbReference>
<evidence type="ECO:0000256" key="2">
    <source>
        <dbReference type="ARBA" id="ARBA00008779"/>
    </source>
</evidence>
<keyword evidence="4 7" id="KW-0732">Signal</keyword>
<proteinExistence type="inferred from homology"/>
<keyword evidence="10" id="KW-1185">Reference proteome</keyword>
<dbReference type="PANTHER" id="PTHR45953">
    <property type="entry name" value="IDURONATE 2-SULFATASE"/>
    <property type="match status" value="1"/>
</dbReference>
<dbReference type="EMBL" id="JAENIM010000009">
    <property type="protein sequence ID" value="MBK1789941.1"/>
    <property type="molecule type" value="Genomic_DNA"/>
</dbReference>
<feature type="domain" description="Sulfatase N-terminal" evidence="8">
    <location>
        <begin position="31"/>
        <end position="383"/>
    </location>
</feature>
<sequence length="492" mass="55212">MFSSKLLVCLSAFSVVTAGYAAEPSGANRYNVLFIAVDDLRDDLNCFGSDWVESPNIDRLAKNGLSFTNHHVQVATCGASRFAMLTGLSPATSKMQGNNAFKTLARESDRAQTLPEVFRRSGYKTASIGKVSHSTDGKEFAYNGKGDGRDELPNAWDELPTEYGEWQRGWGLMFGYHGGVHREDGSGHKDLMEFVAEEDSELPDGLIADVAIKQLQKWKDERFFIGVGFIKPHLPFVATKGDWDAFKDKDIPLAPRQEHTDANYWHKSHEFFKYDAPYDDENPLSEENQLMNRRAYFACVRYVDRQIGRVLNELETLGLADETIVVLWGDHGWCLGDLQMWGKHSPYEEANRSPLIVRVPGYDSKVIDSPVETIDIFPSLLELCQPKDTATARPLDGVSFAQSAKTGKASRELAISYWARSISVRDDSFRLILDRDRKKPAELYKIQADGSSGRNIASTNPERIQSILTKMLKRKEMEQKDFAATVKASLGN</sequence>